<organism evidence="2 3">
    <name type="scientific">Cyclopterus lumpus</name>
    <name type="common">Lumpsucker</name>
    <dbReference type="NCBI Taxonomy" id="8103"/>
    <lineage>
        <taxon>Eukaryota</taxon>
        <taxon>Metazoa</taxon>
        <taxon>Chordata</taxon>
        <taxon>Craniata</taxon>
        <taxon>Vertebrata</taxon>
        <taxon>Euteleostomi</taxon>
        <taxon>Actinopterygii</taxon>
        <taxon>Neopterygii</taxon>
        <taxon>Teleostei</taxon>
        <taxon>Neoteleostei</taxon>
        <taxon>Acanthomorphata</taxon>
        <taxon>Eupercaria</taxon>
        <taxon>Perciformes</taxon>
        <taxon>Cottioidei</taxon>
        <taxon>Cottales</taxon>
        <taxon>Cyclopteridae</taxon>
        <taxon>Cyclopterus</taxon>
    </lineage>
</organism>
<dbReference type="Ensembl" id="ENSCLMT00005035628.1">
    <property type="protein sequence ID" value="ENSCLMP00005034222.1"/>
    <property type="gene ID" value="ENSCLMG00005016394.1"/>
</dbReference>
<feature type="compositionally biased region" description="Basic and acidic residues" evidence="1">
    <location>
        <begin position="68"/>
        <end position="87"/>
    </location>
</feature>
<dbReference type="Proteomes" id="UP000694565">
    <property type="component" value="Unplaced"/>
</dbReference>
<feature type="region of interest" description="Disordered" evidence="1">
    <location>
        <begin position="60"/>
        <end position="111"/>
    </location>
</feature>
<dbReference type="GeneTree" id="ENSGT00990000204195"/>
<accession>A0A8C3G4S0</accession>
<name>A0A8C3G4S0_CYCLU</name>
<evidence type="ECO:0000313" key="2">
    <source>
        <dbReference type="Ensembl" id="ENSCLMP00005034222.1"/>
    </source>
</evidence>
<reference evidence="2" key="1">
    <citation type="submission" date="2025-08" db="UniProtKB">
        <authorList>
            <consortium name="Ensembl"/>
        </authorList>
    </citation>
    <scope>IDENTIFICATION</scope>
</reference>
<protein>
    <submittedName>
        <fullName evidence="2">Uncharacterized protein</fullName>
    </submittedName>
</protein>
<dbReference type="AlphaFoldDB" id="A0A8C3G4S0"/>
<sequence>MQEVFLGVFARLQTASCIHLLHDNMCQTSSSSKESRPVLTTLWMTFATWPLRRALSSLTSSSRQVQRTAREPARRIRPTVRSDRPVDTNKCLPAEGQHQQPSGNDPTHIPY</sequence>
<keyword evidence="3" id="KW-1185">Reference proteome</keyword>
<evidence type="ECO:0000256" key="1">
    <source>
        <dbReference type="SAM" id="MobiDB-lite"/>
    </source>
</evidence>
<reference evidence="2" key="2">
    <citation type="submission" date="2025-09" db="UniProtKB">
        <authorList>
            <consortium name="Ensembl"/>
        </authorList>
    </citation>
    <scope>IDENTIFICATION</scope>
</reference>
<proteinExistence type="predicted"/>
<evidence type="ECO:0000313" key="3">
    <source>
        <dbReference type="Proteomes" id="UP000694565"/>
    </source>
</evidence>